<dbReference type="InterPro" id="IPR009057">
    <property type="entry name" value="Homeodomain-like_sf"/>
</dbReference>
<dbReference type="Pfam" id="PF12833">
    <property type="entry name" value="HTH_18"/>
    <property type="match status" value="1"/>
</dbReference>
<dbReference type="SUPFAM" id="SSF46689">
    <property type="entry name" value="Homeodomain-like"/>
    <property type="match status" value="2"/>
</dbReference>
<dbReference type="AlphaFoldDB" id="A0AA95NE97"/>
<evidence type="ECO:0000256" key="2">
    <source>
        <dbReference type="ARBA" id="ARBA00023125"/>
    </source>
</evidence>
<evidence type="ECO:0000256" key="3">
    <source>
        <dbReference type="ARBA" id="ARBA00023163"/>
    </source>
</evidence>
<dbReference type="PROSITE" id="PS01124">
    <property type="entry name" value="HTH_ARAC_FAMILY_2"/>
    <property type="match status" value="1"/>
</dbReference>
<reference evidence="5" key="1">
    <citation type="submission" date="2023-01" db="EMBL/GenBank/DDBJ databases">
        <title>Whole genome sequence of Paucibacter sp. S2-9 isolated from pond sediment.</title>
        <authorList>
            <person name="Jung J.Y."/>
        </authorList>
    </citation>
    <scope>NUCLEOTIDE SEQUENCE</scope>
    <source>
        <strain evidence="5">S2-9</strain>
    </source>
</reference>
<dbReference type="Proteomes" id="UP001177769">
    <property type="component" value="Chromosome"/>
</dbReference>
<dbReference type="InterPro" id="IPR018060">
    <property type="entry name" value="HTH_AraC"/>
</dbReference>
<keyword evidence="6" id="KW-1185">Reference proteome</keyword>
<dbReference type="KEGG" id="pais:PFX98_07670"/>
<dbReference type="Gene3D" id="1.10.10.60">
    <property type="entry name" value="Homeodomain-like"/>
    <property type="match status" value="1"/>
</dbReference>
<keyword evidence="2" id="KW-0238">DNA-binding</keyword>
<gene>
    <name evidence="5" type="ORF">PFX98_07670</name>
</gene>
<organism evidence="5 6">
    <name type="scientific">Paucibacter sediminis</name>
    <dbReference type="NCBI Taxonomy" id="3019553"/>
    <lineage>
        <taxon>Bacteria</taxon>
        <taxon>Pseudomonadati</taxon>
        <taxon>Pseudomonadota</taxon>
        <taxon>Betaproteobacteria</taxon>
        <taxon>Burkholderiales</taxon>
        <taxon>Sphaerotilaceae</taxon>
        <taxon>Roseateles</taxon>
    </lineage>
</organism>
<keyword evidence="3" id="KW-0804">Transcription</keyword>
<evidence type="ECO:0000313" key="5">
    <source>
        <dbReference type="EMBL" id="WIT13482.1"/>
    </source>
</evidence>
<protein>
    <submittedName>
        <fullName evidence="5">Helix-turn-helix transcriptional regulator</fullName>
    </submittedName>
</protein>
<proteinExistence type="predicted"/>
<evidence type="ECO:0000259" key="4">
    <source>
        <dbReference type="PROSITE" id="PS01124"/>
    </source>
</evidence>
<dbReference type="GO" id="GO:0043565">
    <property type="term" value="F:sequence-specific DNA binding"/>
    <property type="evidence" value="ECO:0007669"/>
    <property type="project" value="InterPro"/>
</dbReference>
<dbReference type="SMART" id="SM00342">
    <property type="entry name" value="HTH_ARAC"/>
    <property type="match status" value="1"/>
</dbReference>
<dbReference type="PANTHER" id="PTHR46796">
    <property type="entry name" value="HTH-TYPE TRANSCRIPTIONAL ACTIVATOR RHAS-RELATED"/>
    <property type="match status" value="1"/>
</dbReference>
<name>A0AA95NE97_9BURK</name>
<sequence>MPARPLLPERVDQVLSRSRARAERRGALGDGLELVQWANAHDRTAYLQPGHHTLSVYLEGGWQTELLGQPGAHGSPGCHCLLPAEHESQWLIGSPQRFVHLYWSGSAWADRVVQLLDAEPRGMSLQTRIFAQDAALAGWAHAVTALDWADPLQRLRAQELSHAALDRLLLQAATPAQRGAALRPRGGLASATRRQLLAYVEAHLAGPSEALSLARLAGLAHLSEFHFARMFRVAMGCSVQQWIAQRRLRRAQELLRHGRMGLAEIALQCGYASPSHLSHSLKRALGITPSQYRRQVQA</sequence>
<feature type="domain" description="HTH araC/xylS-type" evidence="4">
    <location>
        <begin position="194"/>
        <end position="295"/>
    </location>
</feature>
<dbReference type="EMBL" id="CP116346">
    <property type="protein sequence ID" value="WIT13482.1"/>
    <property type="molecule type" value="Genomic_DNA"/>
</dbReference>
<dbReference type="PANTHER" id="PTHR46796:SF6">
    <property type="entry name" value="ARAC SUBFAMILY"/>
    <property type="match status" value="1"/>
</dbReference>
<dbReference type="GO" id="GO:0003700">
    <property type="term" value="F:DNA-binding transcription factor activity"/>
    <property type="evidence" value="ECO:0007669"/>
    <property type="project" value="InterPro"/>
</dbReference>
<keyword evidence="1" id="KW-0805">Transcription regulation</keyword>
<accession>A0AA95NE97</accession>
<dbReference type="InterPro" id="IPR050204">
    <property type="entry name" value="AraC_XylS_family_regulators"/>
</dbReference>
<dbReference type="RefSeq" id="WP_285234597.1">
    <property type="nucleotide sequence ID" value="NZ_CP116346.1"/>
</dbReference>
<evidence type="ECO:0000256" key="1">
    <source>
        <dbReference type="ARBA" id="ARBA00023015"/>
    </source>
</evidence>
<evidence type="ECO:0000313" key="6">
    <source>
        <dbReference type="Proteomes" id="UP001177769"/>
    </source>
</evidence>